<dbReference type="PROSITE" id="PS51208">
    <property type="entry name" value="AUTOTRANSPORTER"/>
    <property type="match status" value="1"/>
</dbReference>
<evidence type="ECO:0000256" key="1">
    <source>
        <dbReference type="SAM" id="SignalP"/>
    </source>
</evidence>
<feature type="chain" id="PRO_5015002873" description="Autotransporter domain-containing protein" evidence="1">
    <location>
        <begin position="26"/>
        <end position="1052"/>
    </location>
</feature>
<dbReference type="Proteomes" id="UP000236000">
    <property type="component" value="Unassembled WGS sequence"/>
</dbReference>
<sequence>MKLRLPHMLLAAVIACLGSLSVATAANYTANSADTFVTAWNEAAASNEASTIIITPPAGSDNITLTQEQRAQLNAISGTGNVTVQMTDASGKLVNFNYDLVNGQVSFNDITLSEPLGSDNDILVTNATNTTTIDGRNIAIEGTNDAANPKTVGATVTSTNGQVGIGDNVTMEKAVTVTGQAAHTVDPATPPAGQAYTRTTYDTYNNSNEQAVVLGNNVTMQDTVTATGQITSDPDAKVTLNGDVTSTAGIGTVTTEQFDAGNNQNSKTVIDSMDDSISGGIILGETTAGAIDIKAQGGHISLGDNTVLNGTTVSAESMDLNKTVYSNDDGNWNTVVGTEKLDTIEGSITLGNNTTVKGNATLTADDNIAIGKDSVVTGNTTADGVINAGGQISIGDGAQVVGNTTTNAGKAAINLADGQTLYIGSGVILSDNTSNGVLGSVHAGQNTQINVYTDGTAYTFINDGIDTAAPAAPTADPAPLAADQTVMTKTGTGTLVYGSGEATDTFGGTYQQLEGNLIIGHATFGTVDAATGKVGPLQSIGAAVMGTDDTVYDIRTGQVTLAQNSTMKGASATFGGDSTLLLSDGSVLDFGTPATFTDNSRVGIQVSDATGNPVPIAQLKKGSESVNVTLNGTDISGRLLNNLFLTTTMAPGTTEGTTTLTQTMRGIDGPMSGYNGNVYTVAAALENNRLNVAAGSPAAQFYETLLRVTDPNEAANMIQSVSGENVMNFAWAASRTLRSFADLGRIQSAASMARQTESTIEVVDAKGSPIARKTIAQGNGNIWVGGMGNWDDQDARGGISGYKYNAGGYAVGIDYKAAQGSLLGIAVGQSFGDIKDKSGFGSDYDVDSFMAMIYGRMHPFRESKFTLDGYGAYGRSKFKGNSYIMGTAANGNENADSFSGGLYATWTEHFALGKAFVTPYTGIEFMTTELKGFSESGPYGRTFDHARAQNWTIPLGVTIARAYQTDGGTTITPALTVAAAQDVSRMNPKSNVTGPLGAWNVRGVNVGRTAFRLNAGIDVLFSNNWGARICYQFETRNKLTSQGINGAISYTF</sequence>
<dbReference type="Gene3D" id="2.40.128.130">
    <property type="entry name" value="Autotransporter beta-domain"/>
    <property type="match status" value="1"/>
</dbReference>
<reference evidence="3 4" key="1">
    <citation type="journal article" date="2017" name="BMC Genomics">
        <title>Genome sequencing of 39 Akkermansia muciniphila isolates reveals its population structure, genomic and functional diverisity, and global distribution in mammalian gut microbiotas.</title>
        <authorList>
            <person name="Guo X."/>
            <person name="Li S."/>
            <person name="Zhang J."/>
            <person name="Wu F."/>
            <person name="Li X."/>
            <person name="Wu D."/>
            <person name="Zhang M."/>
            <person name="Ou Z."/>
            <person name="Jie Z."/>
            <person name="Yan Q."/>
            <person name="Li P."/>
            <person name="Yi J."/>
            <person name="Peng Y."/>
        </authorList>
    </citation>
    <scope>NUCLEOTIDE SEQUENCE [LARGE SCALE GENOMIC DNA]</scope>
    <source>
        <strain evidence="3 4">GP24</strain>
    </source>
</reference>
<gene>
    <name evidence="3" type="ORF">CXU22_03870</name>
</gene>
<dbReference type="InterPro" id="IPR036709">
    <property type="entry name" value="Autotransporte_beta_dom_sf"/>
</dbReference>
<dbReference type="SUPFAM" id="SSF103515">
    <property type="entry name" value="Autotransporter"/>
    <property type="match status" value="1"/>
</dbReference>
<feature type="signal peptide" evidence="1">
    <location>
        <begin position="1"/>
        <end position="25"/>
    </location>
</feature>
<evidence type="ECO:0000313" key="4">
    <source>
        <dbReference type="Proteomes" id="UP000236000"/>
    </source>
</evidence>
<dbReference type="EMBL" id="PJKA01000006">
    <property type="protein sequence ID" value="PNC18940.1"/>
    <property type="molecule type" value="Genomic_DNA"/>
</dbReference>
<dbReference type="PROSITE" id="PS51257">
    <property type="entry name" value="PROKAR_LIPOPROTEIN"/>
    <property type="match status" value="1"/>
</dbReference>
<name>A0A2N8HF90_9BACT</name>
<comment type="caution">
    <text evidence="3">The sequence shown here is derived from an EMBL/GenBank/DDBJ whole genome shotgun (WGS) entry which is preliminary data.</text>
</comment>
<organism evidence="3 4">
    <name type="scientific">Akkermansia muciniphila</name>
    <dbReference type="NCBI Taxonomy" id="239935"/>
    <lineage>
        <taxon>Bacteria</taxon>
        <taxon>Pseudomonadati</taxon>
        <taxon>Verrucomicrobiota</taxon>
        <taxon>Verrucomicrobiia</taxon>
        <taxon>Verrucomicrobiales</taxon>
        <taxon>Akkermansiaceae</taxon>
        <taxon>Akkermansia</taxon>
    </lineage>
</organism>
<dbReference type="OrthoDB" id="199066at2"/>
<keyword evidence="1" id="KW-0732">Signal</keyword>
<evidence type="ECO:0000259" key="2">
    <source>
        <dbReference type="PROSITE" id="PS51208"/>
    </source>
</evidence>
<protein>
    <recommendedName>
        <fullName evidence="2">Autotransporter domain-containing protein</fullName>
    </recommendedName>
</protein>
<dbReference type="AlphaFoldDB" id="A0A2N8HF90"/>
<dbReference type="SMART" id="SM00869">
    <property type="entry name" value="Autotransporter"/>
    <property type="match status" value="1"/>
</dbReference>
<evidence type="ECO:0000313" key="3">
    <source>
        <dbReference type="EMBL" id="PNC18940.1"/>
    </source>
</evidence>
<dbReference type="InterPro" id="IPR005546">
    <property type="entry name" value="Autotransporte_beta"/>
</dbReference>
<feature type="domain" description="Autotransporter" evidence="2">
    <location>
        <begin position="775"/>
        <end position="1052"/>
    </location>
</feature>
<dbReference type="RefSeq" id="WP_102712737.1">
    <property type="nucleotide sequence ID" value="NZ_PJKA01000006.1"/>
</dbReference>
<accession>A0A2N8HF90</accession>
<proteinExistence type="predicted"/>
<dbReference type="Pfam" id="PF03797">
    <property type="entry name" value="Autotransporter"/>
    <property type="match status" value="1"/>
</dbReference>